<dbReference type="GO" id="GO:0006465">
    <property type="term" value="P:signal peptide processing"/>
    <property type="evidence" value="ECO:0007669"/>
    <property type="project" value="UniProtKB-UniRule"/>
</dbReference>
<dbReference type="CDD" id="cd06530">
    <property type="entry name" value="S26_SPase_I"/>
    <property type="match status" value="1"/>
</dbReference>
<organism evidence="7 8">
    <name type="scientific">Nocardioides marmorisolisilvae</name>
    <dbReference type="NCBI Taxonomy" id="1542737"/>
    <lineage>
        <taxon>Bacteria</taxon>
        <taxon>Bacillati</taxon>
        <taxon>Actinomycetota</taxon>
        <taxon>Actinomycetes</taxon>
        <taxon>Propionibacteriales</taxon>
        <taxon>Nocardioidaceae</taxon>
        <taxon>Nocardioides</taxon>
    </lineage>
</organism>
<dbReference type="Proteomes" id="UP000277094">
    <property type="component" value="Unassembled WGS sequence"/>
</dbReference>
<protein>
    <recommendedName>
        <fullName evidence="5">Signal peptidase I</fullName>
        <ecNumber evidence="5">3.4.21.89</ecNumber>
    </recommendedName>
</protein>
<keyword evidence="7" id="KW-0378">Hydrolase</keyword>
<reference evidence="7 8" key="1">
    <citation type="submission" date="2018-11" db="EMBL/GenBank/DDBJ databases">
        <authorList>
            <person name="Li F."/>
        </authorList>
    </citation>
    <scope>NUCLEOTIDE SEQUENCE [LARGE SCALE GENOMIC DNA]</scope>
    <source>
        <strain evidence="7 8">KIS18-7</strain>
    </source>
</reference>
<keyword evidence="2 6" id="KW-0812">Transmembrane</keyword>
<sequence>MTPDGGPLLPRAALPSEPTVYRRGNVTPERTSATRHWLRASLRWVAVAVLALFGLVVLGAVAVLIVLPRATHGSALTVLTGSMTPAIPVGSVVLDRPVDTRTLQVGDIATYQAKPGVAEFITHRIVRIDRSTVPASFIFKGDANRGADADPVPATAIRGRVWFHLPYLGAVRDALHGTSGLGLLAMLGLGGYSIAQFWSLLRERRRNTDGQVDPDTYVAPALVVRPMILVSLQRSELASAGGSPEDWAHSHDAILVGQDEATCQLLLAPAEDEVEAAVDLLRTLKPISLLVTERPVHA</sequence>
<dbReference type="InterPro" id="IPR001733">
    <property type="entry name" value="Peptidase_S26B"/>
</dbReference>
<keyword evidence="8" id="KW-1185">Reference proteome</keyword>
<dbReference type="EMBL" id="RJSG01000002">
    <property type="protein sequence ID" value="RNL80187.1"/>
    <property type="molecule type" value="Genomic_DNA"/>
</dbReference>
<dbReference type="InterPro" id="IPR036286">
    <property type="entry name" value="LexA/Signal_pep-like_sf"/>
</dbReference>
<feature type="transmembrane region" description="Helical" evidence="6">
    <location>
        <begin position="181"/>
        <end position="201"/>
    </location>
</feature>
<dbReference type="OrthoDB" id="9802683at2"/>
<dbReference type="GO" id="GO:0009003">
    <property type="term" value="F:signal peptidase activity"/>
    <property type="evidence" value="ECO:0007669"/>
    <property type="project" value="UniProtKB-EC"/>
</dbReference>
<evidence type="ECO:0000256" key="1">
    <source>
        <dbReference type="ARBA" id="ARBA00004370"/>
    </source>
</evidence>
<evidence type="ECO:0000313" key="7">
    <source>
        <dbReference type="EMBL" id="RNL80187.1"/>
    </source>
</evidence>
<comment type="subcellular location">
    <subcellularLocation>
        <location evidence="1">Membrane</location>
    </subcellularLocation>
</comment>
<accession>A0A3N0DX70</accession>
<dbReference type="SUPFAM" id="SSF51306">
    <property type="entry name" value="LexA/Signal peptidase"/>
    <property type="match status" value="1"/>
</dbReference>
<evidence type="ECO:0000256" key="5">
    <source>
        <dbReference type="NCBIfam" id="TIGR02228"/>
    </source>
</evidence>
<proteinExistence type="predicted"/>
<gene>
    <name evidence="7" type="ORF">EFL95_14920</name>
</gene>
<feature type="transmembrane region" description="Helical" evidence="6">
    <location>
        <begin position="44"/>
        <end position="67"/>
    </location>
</feature>
<dbReference type="GO" id="GO:0004252">
    <property type="term" value="F:serine-type endopeptidase activity"/>
    <property type="evidence" value="ECO:0007669"/>
    <property type="project" value="UniProtKB-UniRule"/>
</dbReference>
<evidence type="ECO:0000256" key="6">
    <source>
        <dbReference type="SAM" id="Phobius"/>
    </source>
</evidence>
<comment type="caution">
    <text evidence="7">The sequence shown here is derived from an EMBL/GenBank/DDBJ whole genome shotgun (WGS) entry which is preliminary data.</text>
</comment>
<keyword evidence="3 6" id="KW-1133">Transmembrane helix</keyword>
<evidence type="ECO:0000256" key="3">
    <source>
        <dbReference type="ARBA" id="ARBA00022989"/>
    </source>
</evidence>
<dbReference type="NCBIfam" id="TIGR02228">
    <property type="entry name" value="sigpep_I_arch"/>
    <property type="match status" value="1"/>
</dbReference>
<dbReference type="GO" id="GO:0016020">
    <property type="term" value="C:membrane"/>
    <property type="evidence" value="ECO:0007669"/>
    <property type="project" value="UniProtKB-SubCell"/>
</dbReference>
<evidence type="ECO:0000256" key="4">
    <source>
        <dbReference type="ARBA" id="ARBA00023136"/>
    </source>
</evidence>
<dbReference type="InterPro" id="IPR019533">
    <property type="entry name" value="Peptidase_S26"/>
</dbReference>
<keyword evidence="4 6" id="KW-0472">Membrane</keyword>
<name>A0A3N0DX70_9ACTN</name>
<dbReference type="EC" id="3.4.21.89" evidence="5"/>
<dbReference type="AlphaFoldDB" id="A0A3N0DX70"/>
<evidence type="ECO:0000256" key="2">
    <source>
        <dbReference type="ARBA" id="ARBA00022692"/>
    </source>
</evidence>
<evidence type="ECO:0000313" key="8">
    <source>
        <dbReference type="Proteomes" id="UP000277094"/>
    </source>
</evidence>